<comment type="subcellular location">
    <subcellularLocation>
        <location evidence="6">Cytoplasm</location>
    </subcellularLocation>
</comment>
<dbReference type="PROSITE" id="PS00092">
    <property type="entry name" value="N6_MTASE"/>
    <property type="match status" value="1"/>
</dbReference>
<dbReference type="InterPro" id="IPR002052">
    <property type="entry name" value="DNA_methylase_N6_adenine_CS"/>
</dbReference>
<keyword evidence="2 6" id="KW-0489">Methyltransferase</keyword>
<comment type="similarity">
    <text evidence="6">Belongs to the methyltransferase superfamily. tRNA (adenine-N(6)-)-methyltransferase family.</text>
</comment>
<dbReference type="PANTHER" id="PTHR47739">
    <property type="entry name" value="TRNA1(VAL) (ADENINE(37)-N6)-METHYLTRANSFERASE"/>
    <property type="match status" value="1"/>
</dbReference>
<evidence type="ECO:0000256" key="1">
    <source>
        <dbReference type="ARBA" id="ARBA00022490"/>
    </source>
</evidence>
<proteinExistence type="inferred from homology"/>
<dbReference type="SUPFAM" id="SSF53335">
    <property type="entry name" value="S-adenosyl-L-methionine-dependent methyltransferases"/>
    <property type="match status" value="1"/>
</dbReference>
<evidence type="ECO:0000313" key="9">
    <source>
        <dbReference type="Proteomes" id="UP001363035"/>
    </source>
</evidence>
<organism evidence="8 9">
    <name type="scientific">Sphingobacterium tenebrionis</name>
    <dbReference type="NCBI Taxonomy" id="3111775"/>
    <lineage>
        <taxon>Bacteria</taxon>
        <taxon>Pseudomonadati</taxon>
        <taxon>Bacteroidota</taxon>
        <taxon>Sphingobacteriia</taxon>
        <taxon>Sphingobacteriales</taxon>
        <taxon>Sphingobacteriaceae</taxon>
        <taxon>Sphingobacterium</taxon>
    </lineage>
</organism>
<evidence type="ECO:0000313" key="8">
    <source>
        <dbReference type="EMBL" id="MEI5984357.1"/>
    </source>
</evidence>
<dbReference type="GO" id="GO:0032259">
    <property type="term" value="P:methylation"/>
    <property type="evidence" value="ECO:0007669"/>
    <property type="project" value="UniProtKB-KW"/>
</dbReference>
<evidence type="ECO:0000256" key="5">
    <source>
        <dbReference type="ARBA" id="ARBA00022694"/>
    </source>
</evidence>
<keyword evidence="1 6" id="KW-0963">Cytoplasm</keyword>
<dbReference type="PANTHER" id="PTHR47739:SF1">
    <property type="entry name" value="TRNA1(VAL) (ADENINE(37)-N6)-METHYLTRANSFERASE"/>
    <property type="match status" value="1"/>
</dbReference>
<dbReference type="CDD" id="cd02440">
    <property type="entry name" value="AdoMet_MTases"/>
    <property type="match status" value="1"/>
</dbReference>
<dbReference type="Gene3D" id="3.40.50.150">
    <property type="entry name" value="Vaccinia Virus protein VP39"/>
    <property type="match status" value="1"/>
</dbReference>
<protein>
    <recommendedName>
        <fullName evidence="6">tRNA1(Val) (adenine(37)-N6)-methyltransferase</fullName>
        <ecNumber evidence="6">2.1.1.223</ecNumber>
    </recommendedName>
    <alternativeName>
        <fullName evidence="6">tRNA m6A37 methyltransferase</fullName>
    </alternativeName>
</protein>
<comment type="function">
    <text evidence="6">Specifically methylates the adenine in position 37 of tRNA(1)(Val) (anticodon cmo5UAC).</text>
</comment>
<dbReference type="InterPro" id="IPR050210">
    <property type="entry name" value="tRNA_Adenine-N(6)_MTase"/>
</dbReference>
<dbReference type="InterPro" id="IPR022882">
    <property type="entry name" value="tRNA_adenine-N6_MeTrfase"/>
</dbReference>
<dbReference type="GO" id="GO:0008168">
    <property type="term" value="F:methyltransferase activity"/>
    <property type="evidence" value="ECO:0007669"/>
    <property type="project" value="UniProtKB-KW"/>
</dbReference>
<dbReference type="PRINTS" id="PR00507">
    <property type="entry name" value="N12N6MTFRASE"/>
</dbReference>
<keyword evidence="5 6" id="KW-0819">tRNA processing</keyword>
<comment type="catalytic activity">
    <reaction evidence="6">
        <text>adenosine(37) in tRNA1(Val) + S-adenosyl-L-methionine = N(6)-methyladenosine(37) in tRNA1(Val) + S-adenosyl-L-homocysteine + H(+)</text>
        <dbReference type="Rhea" id="RHEA:43160"/>
        <dbReference type="Rhea" id="RHEA-COMP:10369"/>
        <dbReference type="Rhea" id="RHEA-COMP:10370"/>
        <dbReference type="ChEBI" id="CHEBI:15378"/>
        <dbReference type="ChEBI" id="CHEBI:57856"/>
        <dbReference type="ChEBI" id="CHEBI:59789"/>
        <dbReference type="ChEBI" id="CHEBI:74411"/>
        <dbReference type="ChEBI" id="CHEBI:74449"/>
        <dbReference type="EC" id="2.1.1.223"/>
    </reaction>
</comment>
<keyword evidence="3 6" id="KW-0808">Transferase</keyword>
<dbReference type="HAMAP" id="MF_01872">
    <property type="entry name" value="tRNA_methyltr_YfiC"/>
    <property type="match status" value="1"/>
</dbReference>
<dbReference type="RefSeq" id="WP_336557390.1">
    <property type="nucleotide sequence ID" value="NZ_JAYLLN010000009.1"/>
</dbReference>
<evidence type="ECO:0000256" key="4">
    <source>
        <dbReference type="ARBA" id="ARBA00022691"/>
    </source>
</evidence>
<feature type="domain" description="Methyltransferase small" evidence="7">
    <location>
        <begin position="48"/>
        <end position="170"/>
    </location>
</feature>
<dbReference type="EMBL" id="JAYLLN010000009">
    <property type="protein sequence ID" value="MEI5984357.1"/>
    <property type="molecule type" value="Genomic_DNA"/>
</dbReference>
<sequence length="246" mass="27838">MGQVFQFKQFAVDQNNVPMRINTDGVLLGATAGFQQGGAYHGTAVNPESMDILDIGTGTGVIALMLAQRFEQANVCGVEIDELAAETAGMNFKQSPFKDRMQLVHGDIFHWQTELQFDLIVSNPPFYLNSLHNPDQRKKVAKHTDDTFFKGMIKFASERLKADGQIQLIVPIEMEQFLKDEAIKHGLEWNGQCNIRSFEDSDSFRCIISFARKANQPKTEEFIIYKGRGIYSDAYNHLLEPFFLAF</sequence>
<evidence type="ECO:0000256" key="2">
    <source>
        <dbReference type="ARBA" id="ARBA00022603"/>
    </source>
</evidence>
<evidence type="ECO:0000256" key="3">
    <source>
        <dbReference type="ARBA" id="ARBA00022679"/>
    </source>
</evidence>
<dbReference type="Proteomes" id="UP001363035">
    <property type="component" value="Unassembled WGS sequence"/>
</dbReference>
<comment type="caution">
    <text evidence="8">The sequence shown here is derived from an EMBL/GenBank/DDBJ whole genome shotgun (WGS) entry which is preliminary data.</text>
</comment>
<dbReference type="InterPro" id="IPR007848">
    <property type="entry name" value="Small_mtfrase_dom"/>
</dbReference>
<keyword evidence="4 6" id="KW-0949">S-adenosyl-L-methionine</keyword>
<name>A0ABU8I4A2_9SPHI</name>
<reference evidence="8 9" key="1">
    <citation type="submission" date="2024-01" db="EMBL/GenBank/DDBJ databases">
        <title>Sphingobacterium tenebrionis sp. nov., a novel endophyte isolated from tenebrio molitor intestines.</title>
        <authorList>
            <person name="Zhang C."/>
        </authorList>
    </citation>
    <scope>NUCLEOTIDE SEQUENCE [LARGE SCALE GENOMIC DNA]</scope>
    <source>
        <strain evidence="8 9">PU5-4</strain>
    </source>
</reference>
<evidence type="ECO:0000259" key="7">
    <source>
        <dbReference type="Pfam" id="PF05175"/>
    </source>
</evidence>
<evidence type="ECO:0000256" key="6">
    <source>
        <dbReference type="HAMAP-Rule" id="MF_01872"/>
    </source>
</evidence>
<dbReference type="InterPro" id="IPR029063">
    <property type="entry name" value="SAM-dependent_MTases_sf"/>
</dbReference>
<gene>
    <name evidence="8" type="ORF">VJ786_05505</name>
</gene>
<dbReference type="Pfam" id="PF05175">
    <property type="entry name" value="MTS"/>
    <property type="match status" value="1"/>
</dbReference>
<dbReference type="EC" id="2.1.1.223" evidence="6"/>
<keyword evidence="9" id="KW-1185">Reference proteome</keyword>
<accession>A0ABU8I4A2</accession>